<evidence type="ECO:0000256" key="7">
    <source>
        <dbReference type="ARBA" id="ARBA00023125"/>
    </source>
</evidence>
<dbReference type="CDD" id="cd18794">
    <property type="entry name" value="SF2_C_RecQ"/>
    <property type="match status" value="1"/>
</dbReference>
<dbReference type="SUPFAM" id="SSF52540">
    <property type="entry name" value="P-loop containing nucleoside triphosphate hydrolases"/>
    <property type="match status" value="1"/>
</dbReference>
<keyword evidence="2" id="KW-0479">Metal-binding</keyword>
<evidence type="ECO:0000256" key="1">
    <source>
        <dbReference type="ARBA" id="ARBA00005446"/>
    </source>
</evidence>
<dbReference type="SMART" id="SM00490">
    <property type="entry name" value="HELICc"/>
    <property type="match status" value="1"/>
</dbReference>
<accession>A0AAX0Q9A0</accession>
<dbReference type="CDD" id="cd17920">
    <property type="entry name" value="DEXHc_RecQ"/>
    <property type="match status" value="1"/>
</dbReference>
<dbReference type="EMBL" id="LMVO01000004">
    <property type="protein sequence ID" value="PAV09922.1"/>
    <property type="molecule type" value="Genomic_DNA"/>
</dbReference>
<comment type="catalytic activity">
    <reaction evidence="9">
        <text>Couples ATP hydrolysis with the unwinding of duplex DNA by translocating in the 3'-5' direction.</text>
        <dbReference type="EC" id="5.6.2.4"/>
    </reaction>
</comment>
<dbReference type="GO" id="GO:0003677">
    <property type="term" value="F:DNA binding"/>
    <property type="evidence" value="ECO:0007669"/>
    <property type="project" value="UniProtKB-KW"/>
</dbReference>
<dbReference type="InterPro" id="IPR014001">
    <property type="entry name" value="Helicase_ATP-bd"/>
</dbReference>
<dbReference type="Pfam" id="PF16124">
    <property type="entry name" value="RecQ_Zn_bind"/>
    <property type="match status" value="1"/>
</dbReference>
<evidence type="ECO:0000259" key="12">
    <source>
        <dbReference type="PROSITE" id="PS51194"/>
    </source>
</evidence>
<keyword evidence="14" id="KW-1185">Reference proteome</keyword>
<gene>
    <name evidence="13" type="ORF">ASJ83_05460</name>
</gene>
<evidence type="ECO:0000256" key="6">
    <source>
        <dbReference type="ARBA" id="ARBA00022840"/>
    </source>
</evidence>
<keyword evidence="7" id="KW-0238">DNA-binding</keyword>
<evidence type="ECO:0000256" key="5">
    <source>
        <dbReference type="ARBA" id="ARBA00022806"/>
    </source>
</evidence>
<dbReference type="SMART" id="SM00487">
    <property type="entry name" value="DEXDc"/>
    <property type="match status" value="1"/>
</dbReference>
<keyword evidence="6" id="KW-0067">ATP-binding</keyword>
<dbReference type="GO" id="GO:0006281">
    <property type="term" value="P:DNA repair"/>
    <property type="evidence" value="ECO:0007669"/>
    <property type="project" value="TreeGrafter"/>
</dbReference>
<dbReference type="GO" id="GO:0009378">
    <property type="term" value="F:four-way junction helicase activity"/>
    <property type="evidence" value="ECO:0007669"/>
    <property type="project" value="TreeGrafter"/>
</dbReference>
<dbReference type="PANTHER" id="PTHR13710:SF105">
    <property type="entry name" value="ATP-DEPENDENT DNA HELICASE Q1"/>
    <property type="match status" value="1"/>
</dbReference>
<protein>
    <recommendedName>
        <fullName evidence="10">DNA 3'-5' helicase</fullName>
        <ecNumber evidence="10">5.6.2.4</ecNumber>
    </recommendedName>
</protein>
<dbReference type="Proteomes" id="UP000243820">
    <property type="component" value="Unassembled WGS sequence"/>
</dbReference>
<dbReference type="Gene3D" id="3.40.50.300">
    <property type="entry name" value="P-loop containing nucleotide triphosphate hydrolases"/>
    <property type="match status" value="2"/>
</dbReference>
<dbReference type="PANTHER" id="PTHR13710">
    <property type="entry name" value="DNA HELICASE RECQ FAMILY MEMBER"/>
    <property type="match status" value="1"/>
</dbReference>
<dbReference type="InterPro" id="IPR036388">
    <property type="entry name" value="WH-like_DNA-bd_sf"/>
</dbReference>
<dbReference type="EC" id="5.6.2.4" evidence="10"/>
<evidence type="ECO:0000256" key="3">
    <source>
        <dbReference type="ARBA" id="ARBA00022741"/>
    </source>
</evidence>
<dbReference type="GO" id="GO:0006310">
    <property type="term" value="P:DNA recombination"/>
    <property type="evidence" value="ECO:0007669"/>
    <property type="project" value="InterPro"/>
</dbReference>
<name>A0AAX0Q9A0_9EURY</name>
<dbReference type="GO" id="GO:0043138">
    <property type="term" value="F:3'-5' DNA helicase activity"/>
    <property type="evidence" value="ECO:0007669"/>
    <property type="project" value="UniProtKB-EC"/>
</dbReference>
<dbReference type="GO" id="GO:0005524">
    <property type="term" value="F:ATP binding"/>
    <property type="evidence" value="ECO:0007669"/>
    <property type="project" value="UniProtKB-KW"/>
</dbReference>
<sequence>MTKAIQQTLERYFHHQTFRPNQQEIIETIVGGRDVLAVMATGGGKSLCYQLPAMMLEGMTIVISPLIALMKDQVDALSNQGVTVETLNSLQTYDERQRVEREMREGKIRILYVSPERAVTPAFFATLAGCKVALFAVDEAHCISMWGHQFRPEYREIKYLRDKFPDVPIAAFTATATRRVREDIANELRLKDPAEFIGSFDRKNLRYSAFSEPNAQVRMQKIISYVTAHKDDPGIIYCFSRASTEDLAERLRKVHILANPYHAGLPTPERSRVQEGFLNNSIRVICATVAFGMGIDKPDVRYVIHAHMPKDIESYYQETGRAGRDGRPGECLLFYSAGDRRKIESMLGREFADPKKSEIAKEKLDQMYAYCTAGSCRRRLLLSYFDEEIRACGNCDVCGDRKVKQAPPAGSPAKMILAGAKEVDGMLTTPEFISFLLGLERAKTVRLQLNSNPYFGAAKGREREELEREVSGLLREGKLRLEGKTVRKLCFSN</sequence>
<dbReference type="Gene3D" id="1.10.10.10">
    <property type="entry name" value="Winged helix-like DNA-binding domain superfamily/Winged helix DNA-binding domain"/>
    <property type="match status" value="1"/>
</dbReference>
<dbReference type="PROSITE" id="PS51192">
    <property type="entry name" value="HELICASE_ATP_BIND_1"/>
    <property type="match status" value="1"/>
</dbReference>
<dbReference type="Pfam" id="PF00271">
    <property type="entry name" value="Helicase_C"/>
    <property type="match status" value="1"/>
</dbReference>
<dbReference type="InterPro" id="IPR027417">
    <property type="entry name" value="P-loop_NTPase"/>
</dbReference>
<evidence type="ECO:0000313" key="13">
    <source>
        <dbReference type="EMBL" id="PAV09922.1"/>
    </source>
</evidence>
<dbReference type="GO" id="GO:0016787">
    <property type="term" value="F:hydrolase activity"/>
    <property type="evidence" value="ECO:0007669"/>
    <property type="project" value="UniProtKB-KW"/>
</dbReference>
<evidence type="ECO:0000256" key="2">
    <source>
        <dbReference type="ARBA" id="ARBA00022723"/>
    </source>
</evidence>
<keyword evidence="5" id="KW-0347">Helicase</keyword>
<evidence type="ECO:0000256" key="8">
    <source>
        <dbReference type="ARBA" id="ARBA00023235"/>
    </source>
</evidence>
<dbReference type="GO" id="GO:0030894">
    <property type="term" value="C:replisome"/>
    <property type="evidence" value="ECO:0007669"/>
    <property type="project" value="TreeGrafter"/>
</dbReference>
<evidence type="ECO:0000256" key="10">
    <source>
        <dbReference type="ARBA" id="ARBA00034808"/>
    </source>
</evidence>
<dbReference type="GO" id="GO:0005737">
    <property type="term" value="C:cytoplasm"/>
    <property type="evidence" value="ECO:0007669"/>
    <property type="project" value="TreeGrafter"/>
</dbReference>
<keyword evidence="4" id="KW-0378">Hydrolase</keyword>
<dbReference type="Pfam" id="PF00270">
    <property type="entry name" value="DEAD"/>
    <property type="match status" value="1"/>
</dbReference>
<feature type="domain" description="Helicase C-terminal" evidence="12">
    <location>
        <begin position="218"/>
        <end position="367"/>
    </location>
</feature>
<dbReference type="AlphaFoldDB" id="A0AAX0Q9A0"/>
<evidence type="ECO:0000259" key="11">
    <source>
        <dbReference type="PROSITE" id="PS51192"/>
    </source>
</evidence>
<dbReference type="GO" id="GO:0046872">
    <property type="term" value="F:metal ion binding"/>
    <property type="evidence" value="ECO:0007669"/>
    <property type="project" value="UniProtKB-KW"/>
</dbReference>
<keyword evidence="8" id="KW-0413">Isomerase</keyword>
<dbReference type="FunFam" id="3.40.50.300:FF:000296">
    <property type="entry name" value="ATP-dependent DNA helicase RecQ"/>
    <property type="match status" value="1"/>
</dbReference>
<comment type="caution">
    <text evidence="13">The sequence shown here is derived from an EMBL/GenBank/DDBJ whole genome shotgun (WGS) entry which is preliminary data.</text>
</comment>
<dbReference type="InterPro" id="IPR001650">
    <property type="entry name" value="Helicase_C-like"/>
</dbReference>
<proteinExistence type="inferred from homology"/>
<evidence type="ECO:0000256" key="9">
    <source>
        <dbReference type="ARBA" id="ARBA00034617"/>
    </source>
</evidence>
<feature type="domain" description="Helicase ATP-binding" evidence="11">
    <location>
        <begin position="26"/>
        <end position="194"/>
    </location>
</feature>
<comment type="similarity">
    <text evidence="1">Belongs to the helicase family. RecQ subfamily.</text>
</comment>
<reference evidence="13 14" key="1">
    <citation type="journal article" date="2017" name="BMC Genomics">
        <title>Genomic analysis of methanogenic archaea reveals a shift towards energy conservation.</title>
        <authorList>
            <person name="Gilmore S.P."/>
            <person name="Henske J.K."/>
            <person name="Sexton J.A."/>
            <person name="Solomon K.V."/>
            <person name="Seppala S."/>
            <person name="Yoo J.I."/>
            <person name="Huyett L.M."/>
            <person name="Pressman A."/>
            <person name="Cogan J.Z."/>
            <person name="Kivenson V."/>
            <person name="Peng X."/>
            <person name="Tan Y."/>
            <person name="Valentine D.L."/>
            <person name="O'Malley M.A."/>
        </authorList>
    </citation>
    <scope>NUCLEOTIDE SEQUENCE [LARGE SCALE GENOMIC DNA]</scope>
    <source>
        <strain evidence="13 14">XII</strain>
    </source>
</reference>
<dbReference type="RefSeq" id="WP_095641831.1">
    <property type="nucleotide sequence ID" value="NZ_LMVO01000004.1"/>
</dbReference>
<dbReference type="NCBIfam" id="TIGR00614">
    <property type="entry name" value="recQ_fam"/>
    <property type="match status" value="1"/>
</dbReference>
<dbReference type="PROSITE" id="PS51194">
    <property type="entry name" value="HELICASE_CTER"/>
    <property type="match status" value="1"/>
</dbReference>
<keyword evidence="3" id="KW-0547">Nucleotide-binding</keyword>
<organism evidence="13 14">
    <name type="scientific">Methanocorpusculum parvum</name>
    <dbReference type="NCBI Taxonomy" id="2193"/>
    <lineage>
        <taxon>Archaea</taxon>
        <taxon>Methanobacteriati</taxon>
        <taxon>Methanobacteriota</taxon>
        <taxon>Stenosarchaea group</taxon>
        <taxon>Methanomicrobia</taxon>
        <taxon>Methanomicrobiales</taxon>
        <taxon>Methanocorpusculaceae</taxon>
        <taxon>Methanocorpusculum</taxon>
    </lineage>
</organism>
<evidence type="ECO:0000256" key="4">
    <source>
        <dbReference type="ARBA" id="ARBA00022801"/>
    </source>
</evidence>
<dbReference type="InterPro" id="IPR032284">
    <property type="entry name" value="RecQ_Zn-bd"/>
</dbReference>
<dbReference type="InterPro" id="IPR004589">
    <property type="entry name" value="DNA_helicase_ATP-dep_RecQ"/>
</dbReference>
<evidence type="ECO:0000313" key="14">
    <source>
        <dbReference type="Proteomes" id="UP000243820"/>
    </source>
</evidence>
<dbReference type="InterPro" id="IPR011545">
    <property type="entry name" value="DEAD/DEAH_box_helicase_dom"/>
</dbReference>